<keyword evidence="3" id="KW-1185">Reference proteome</keyword>
<proteinExistence type="predicted"/>
<dbReference type="EMBL" id="CP017603">
    <property type="protein sequence ID" value="AOY77260.1"/>
    <property type="molecule type" value="Genomic_DNA"/>
</dbReference>
<evidence type="ECO:0000313" key="3">
    <source>
        <dbReference type="Proteomes" id="UP000177894"/>
    </source>
</evidence>
<reference evidence="1 3" key="1">
    <citation type="submission" date="2016-10" db="EMBL/GenBank/DDBJ databases">
        <title>Complete Genome Sequence of Acetogen Clostridium formicoaceticum ATCC 27076.</title>
        <authorList>
            <person name="Bao T."/>
            <person name="Cheng C."/>
            <person name="Zhao J."/>
            <person name="Yang S.-T."/>
            <person name="Wang J."/>
            <person name="Wang M."/>
        </authorList>
    </citation>
    <scope>NUCLEOTIDE SEQUENCE [LARGE SCALE GENOMIC DNA]</scope>
    <source>
        <strain evidence="1 3">ATCC 27076</strain>
    </source>
</reference>
<sequence>MVQQLTVPQGEQEFRNLQDWLYKTTFNAINEGKPPSFKGIVEVASSKVVITNAIKPIRAVKLLV</sequence>
<dbReference type="KEGG" id="cfm:BJL90_16235"/>
<protein>
    <submittedName>
        <fullName evidence="2">Uncharacterized protein</fullName>
    </submittedName>
</protein>
<dbReference type="Proteomes" id="UP000192478">
    <property type="component" value="Chromosome"/>
</dbReference>
<dbReference type="RefSeq" id="WP_070970374.1">
    <property type="nucleotide sequence ID" value="NZ_CP017603.1"/>
</dbReference>
<evidence type="ECO:0000313" key="4">
    <source>
        <dbReference type="Proteomes" id="UP000192478"/>
    </source>
</evidence>
<dbReference type="AlphaFoldDB" id="A0AAC9RM05"/>
<gene>
    <name evidence="1" type="ORF">BJL90_16235</name>
    <name evidence="2" type="ORF">CLFO_21980</name>
</gene>
<reference evidence="2 4" key="2">
    <citation type="submission" date="2017-03" db="EMBL/GenBank/DDBJ databases">
        <title>Complete sequence of Clostridium formicaceticum DSM 92.</title>
        <authorList>
            <person name="Poehlein A."/>
            <person name="Karl M."/>
            <person name="Bengelsdorf F.R."/>
            <person name="Duerre P."/>
            <person name="Daniel R."/>
        </authorList>
    </citation>
    <scope>NUCLEOTIDE SEQUENCE [LARGE SCALE GENOMIC DNA]</scope>
    <source>
        <strain evidence="2 4">DSM 92</strain>
    </source>
</reference>
<accession>A0AAC9RM05</accession>
<evidence type="ECO:0000313" key="1">
    <source>
        <dbReference type="EMBL" id="AOY77260.1"/>
    </source>
</evidence>
<evidence type="ECO:0000313" key="2">
    <source>
        <dbReference type="EMBL" id="ARE87798.1"/>
    </source>
</evidence>
<dbReference type="EMBL" id="CP020559">
    <property type="protein sequence ID" value="ARE87798.1"/>
    <property type="molecule type" value="Genomic_DNA"/>
</dbReference>
<dbReference type="Proteomes" id="UP000177894">
    <property type="component" value="Chromosome"/>
</dbReference>
<organism evidence="2 4">
    <name type="scientific">Clostridium formicaceticum</name>
    <dbReference type="NCBI Taxonomy" id="1497"/>
    <lineage>
        <taxon>Bacteria</taxon>
        <taxon>Bacillati</taxon>
        <taxon>Bacillota</taxon>
        <taxon>Clostridia</taxon>
        <taxon>Eubacteriales</taxon>
        <taxon>Clostridiaceae</taxon>
        <taxon>Clostridium</taxon>
    </lineage>
</organism>
<name>A0AAC9RM05_9CLOT</name>